<accession>A0A5N0T948</accession>
<dbReference type="EMBL" id="VYXP01000005">
    <property type="protein sequence ID" value="KAA9131573.1"/>
    <property type="molecule type" value="Genomic_DNA"/>
</dbReference>
<evidence type="ECO:0000256" key="2">
    <source>
        <dbReference type="ARBA" id="ARBA00022490"/>
    </source>
</evidence>
<comment type="subunit">
    <text evidence="4">Interacts with the cytoplasmic NapA precursor.</text>
</comment>
<keyword evidence="6" id="KW-1185">Reference proteome</keyword>
<dbReference type="PANTHER" id="PTHR38603">
    <property type="entry name" value="CHAPERONE NAPD"/>
    <property type="match status" value="1"/>
</dbReference>
<protein>
    <recommendedName>
        <fullName evidence="4">Chaperone NapD</fullName>
    </recommendedName>
    <alternativeName>
        <fullName evidence="4">NapA signal peptide-binding chaperone NapD</fullName>
    </alternativeName>
</protein>
<comment type="subcellular location">
    <subcellularLocation>
        <location evidence="1 4">Cytoplasm</location>
    </subcellularLocation>
</comment>
<evidence type="ECO:0000313" key="5">
    <source>
        <dbReference type="EMBL" id="KAA9131573.1"/>
    </source>
</evidence>
<keyword evidence="2 4" id="KW-0963">Cytoplasm</keyword>
<proteinExistence type="inferred from homology"/>
<dbReference type="GO" id="GO:0051224">
    <property type="term" value="P:negative regulation of protein transport"/>
    <property type="evidence" value="ECO:0007669"/>
    <property type="project" value="UniProtKB-UniRule"/>
</dbReference>
<comment type="caution">
    <text evidence="5">The sequence shown here is derived from an EMBL/GenBank/DDBJ whole genome shotgun (WGS) entry which is preliminary data.</text>
</comment>
<dbReference type="AlphaFoldDB" id="A0A5N0T948"/>
<comment type="function">
    <text evidence="4">Chaperone for NapA, the catalytic subunit of the periplasmic nitrate reductase. It binds directly and specifically to the twin-arginine signal peptide of NapA, preventing premature interaction with the Tat translocase and premature export.</text>
</comment>
<dbReference type="PANTHER" id="PTHR38603:SF1">
    <property type="entry name" value="CHAPERONE NAPD"/>
    <property type="match status" value="1"/>
</dbReference>
<dbReference type="HAMAP" id="MF_02200">
    <property type="entry name" value="NapD"/>
    <property type="match status" value="1"/>
</dbReference>
<dbReference type="InterPro" id="IPR005623">
    <property type="entry name" value="Chaperone_NapD_NO3_reduct"/>
</dbReference>
<evidence type="ECO:0000313" key="6">
    <source>
        <dbReference type="Proteomes" id="UP000325372"/>
    </source>
</evidence>
<evidence type="ECO:0000256" key="4">
    <source>
        <dbReference type="HAMAP-Rule" id="MF_02200"/>
    </source>
</evidence>
<dbReference type="RefSeq" id="WP_150864222.1">
    <property type="nucleotide sequence ID" value="NZ_VYXP01000005.1"/>
</dbReference>
<keyword evidence="3 4" id="KW-0143">Chaperone</keyword>
<evidence type="ECO:0000256" key="1">
    <source>
        <dbReference type="ARBA" id="ARBA00004496"/>
    </source>
</evidence>
<dbReference type="Proteomes" id="UP000325372">
    <property type="component" value="Unassembled WGS sequence"/>
</dbReference>
<dbReference type="Pfam" id="PF03927">
    <property type="entry name" value="NapD"/>
    <property type="match status" value="1"/>
</dbReference>
<reference evidence="5 6" key="1">
    <citation type="submission" date="2019-09" db="EMBL/GenBank/DDBJ databases">
        <title>Wenzhouxiangella sp. Genome sequencing and assembly.</title>
        <authorList>
            <person name="Zhang R."/>
        </authorList>
    </citation>
    <scope>NUCLEOTIDE SEQUENCE [LARGE SCALE GENOMIC DNA]</scope>
    <source>
        <strain evidence="5 6">W260</strain>
    </source>
</reference>
<dbReference type="GO" id="GO:0005737">
    <property type="term" value="C:cytoplasm"/>
    <property type="evidence" value="ECO:0007669"/>
    <property type="project" value="UniProtKB-SubCell"/>
</dbReference>
<name>A0A5N0T948_9GAMM</name>
<gene>
    <name evidence="4" type="primary">napD</name>
    <name evidence="5" type="ORF">F3N42_09665</name>
</gene>
<comment type="similarity">
    <text evidence="4">Belongs to the NapD family.</text>
</comment>
<dbReference type="GO" id="GO:0005048">
    <property type="term" value="F:signal sequence binding"/>
    <property type="evidence" value="ECO:0007669"/>
    <property type="project" value="UniProtKB-UniRule"/>
</dbReference>
<evidence type="ECO:0000256" key="3">
    <source>
        <dbReference type="ARBA" id="ARBA00023186"/>
    </source>
</evidence>
<sequence length="95" mass="10404">MSESSAISERPGAYHVASFVLHAHPERLPDLREAMAAWPDVEEHAAQGGKVVLTIEGADTRDIADRARDLSELDGVLQLSPVYHELDSGETQPWT</sequence>
<dbReference type="Gene3D" id="3.30.70.920">
    <property type="match status" value="1"/>
</dbReference>
<organism evidence="5 6">
    <name type="scientific">Marinihelvus fidelis</name>
    <dbReference type="NCBI Taxonomy" id="2613842"/>
    <lineage>
        <taxon>Bacteria</taxon>
        <taxon>Pseudomonadati</taxon>
        <taxon>Pseudomonadota</taxon>
        <taxon>Gammaproteobacteria</taxon>
        <taxon>Chromatiales</taxon>
        <taxon>Wenzhouxiangellaceae</taxon>
        <taxon>Marinihelvus</taxon>
    </lineage>
</organism>